<organism evidence="3 4">
    <name type="scientific">Trapa incisa</name>
    <dbReference type="NCBI Taxonomy" id="236973"/>
    <lineage>
        <taxon>Eukaryota</taxon>
        <taxon>Viridiplantae</taxon>
        <taxon>Streptophyta</taxon>
        <taxon>Embryophyta</taxon>
        <taxon>Tracheophyta</taxon>
        <taxon>Spermatophyta</taxon>
        <taxon>Magnoliopsida</taxon>
        <taxon>eudicotyledons</taxon>
        <taxon>Gunneridae</taxon>
        <taxon>Pentapetalae</taxon>
        <taxon>rosids</taxon>
        <taxon>malvids</taxon>
        <taxon>Myrtales</taxon>
        <taxon>Lythraceae</taxon>
        <taxon>Trapa</taxon>
    </lineage>
</organism>
<dbReference type="AlphaFoldDB" id="A0AAN7QSN2"/>
<evidence type="ECO:0000256" key="1">
    <source>
        <dbReference type="SAM" id="MobiDB-lite"/>
    </source>
</evidence>
<keyword evidence="4" id="KW-1185">Reference proteome</keyword>
<accession>A0AAN7QSN2</accession>
<feature type="region of interest" description="Disordered" evidence="1">
    <location>
        <begin position="45"/>
        <end position="65"/>
    </location>
</feature>
<name>A0AAN7QSN2_9MYRT</name>
<feature type="signal peptide" evidence="2">
    <location>
        <begin position="1"/>
        <end position="31"/>
    </location>
</feature>
<proteinExistence type="predicted"/>
<protein>
    <submittedName>
        <fullName evidence="3">Uncharacterized protein</fullName>
    </submittedName>
</protein>
<feature type="chain" id="PRO_5042991858" evidence="2">
    <location>
        <begin position="32"/>
        <end position="155"/>
    </location>
</feature>
<comment type="caution">
    <text evidence="3">The sequence shown here is derived from an EMBL/GenBank/DDBJ whole genome shotgun (WGS) entry which is preliminary data.</text>
</comment>
<evidence type="ECO:0000256" key="2">
    <source>
        <dbReference type="SAM" id="SignalP"/>
    </source>
</evidence>
<evidence type="ECO:0000313" key="4">
    <source>
        <dbReference type="Proteomes" id="UP001345219"/>
    </source>
</evidence>
<gene>
    <name evidence="3" type="ORF">SAY87_023972</name>
</gene>
<reference evidence="3 4" key="1">
    <citation type="journal article" date="2023" name="Hortic Res">
        <title>Pangenome of water caltrop reveals structural variations and asymmetric subgenome divergence after allopolyploidization.</title>
        <authorList>
            <person name="Zhang X."/>
            <person name="Chen Y."/>
            <person name="Wang L."/>
            <person name="Yuan Y."/>
            <person name="Fang M."/>
            <person name="Shi L."/>
            <person name="Lu R."/>
            <person name="Comes H.P."/>
            <person name="Ma Y."/>
            <person name="Chen Y."/>
            <person name="Huang G."/>
            <person name="Zhou Y."/>
            <person name="Zheng Z."/>
            <person name="Qiu Y."/>
        </authorList>
    </citation>
    <scope>NUCLEOTIDE SEQUENCE [LARGE SCALE GENOMIC DNA]</scope>
    <source>
        <tissue evidence="3">Roots</tissue>
    </source>
</reference>
<evidence type="ECO:0000313" key="3">
    <source>
        <dbReference type="EMBL" id="KAK4776011.1"/>
    </source>
</evidence>
<keyword evidence="2" id="KW-0732">Signal</keyword>
<dbReference type="Proteomes" id="UP001345219">
    <property type="component" value="Chromosome 18"/>
</dbReference>
<dbReference type="EMBL" id="JAXIOK010000003">
    <property type="protein sequence ID" value="KAK4776011.1"/>
    <property type="molecule type" value="Genomic_DNA"/>
</dbReference>
<sequence length="155" mass="16718">MVGPSGLIGNCTRMVLLVMVLASLLSSLVRGRMVPSAENRKALASPVLETERKSAPEGSGSGRSRVKEKDINLDLHLAAVELHRLLAKVNLDSHFELPVVSMLLCSDLALTPAPTPPDERMKPRLHLRIYFASSSLKLSSGLCQLISALFPSCCT</sequence>